<feature type="transmembrane region" description="Helical" evidence="1">
    <location>
        <begin position="102"/>
        <end position="120"/>
    </location>
</feature>
<name>A0A914C5H4_9BILA</name>
<dbReference type="Proteomes" id="UP000887540">
    <property type="component" value="Unplaced"/>
</dbReference>
<keyword evidence="2" id="KW-1185">Reference proteome</keyword>
<protein>
    <submittedName>
        <fullName evidence="3">Uncharacterized protein</fullName>
    </submittedName>
</protein>
<keyword evidence="1" id="KW-1133">Transmembrane helix</keyword>
<evidence type="ECO:0000313" key="2">
    <source>
        <dbReference type="Proteomes" id="UP000887540"/>
    </source>
</evidence>
<evidence type="ECO:0000256" key="1">
    <source>
        <dbReference type="SAM" id="Phobius"/>
    </source>
</evidence>
<keyword evidence="1" id="KW-0472">Membrane</keyword>
<feature type="transmembrane region" description="Helical" evidence="1">
    <location>
        <begin position="32"/>
        <end position="52"/>
    </location>
</feature>
<proteinExistence type="predicted"/>
<sequence>MFQPDWWIYGWLSGASGILNLFNWTSNHYWRAFTSIVVVVGTLETIFLYWSIRHVEQAPLVEHSYKLEEGRNLLLAAASVSLAVSSRLNTDSYSGFISYFRALILIFALIGMVPIIGYSTCFFNRDLPICHYFH</sequence>
<dbReference type="WBParaSite" id="ACRNAN_Path_324.g1234.t1">
    <property type="protein sequence ID" value="ACRNAN_Path_324.g1234.t1"/>
    <property type="gene ID" value="ACRNAN_Path_324.g1234"/>
</dbReference>
<dbReference type="AlphaFoldDB" id="A0A914C5H4"/>
<accession>A0A914C5H4</accession>
<feature type="transmembrane region" description="Helical" evidence="1">
    <location>
        <begin position="6"/>
        <end position="25"/>
    </location>
</feature>
<reference evidence="3" key="1">
    <citation type="submission" date="2022-11" db="UniProtKB">
        <authorList>
            <consortium name="WormBaseParasite"/>
        </authorList>
    </citation>
    <scope>IDENTIFICATION</scope>
</reference>
<evidence type="ECO:0000313" key="3">
    <source>
        <dbReference type="WBParaSite" id="ACRNAN_Path_324.g1234.t1"/>
    </source>
</evidence>
<keyword evidence="1" id="KW-0812">Transmembrane</keyword>
<organism evidence="2 3">
    <name type="scientific">Acrobeloides nanus</name>
    <dbReference type="NCBI Taxonomy" id="290746"/>
    <lineage>
        <taxon>Eukaryota</taxon>
        <taxon>Metazoa</taxon>
        <taxon>Ecdysozoa</taxon>
        <taxon>Nematoda</taxon>
        <taxon>Chromadorea</taxon>
        <taxon>Rhabditida</taxon>
        <taxon>Tylenchina</taxon>
        <taxon>Cephalobomorpha</taxon>
        <taxon>Cephaloboidea</taxon>
        <taxon>Cephalobidae</taxon>
        <taxon>Acrobeloides</taxon>
    </lineage>
</organism>